<evidence type="ECO:0000313" key="8">
    <source>
        <dbReference type="EMBL" id="TNM25861.1"/>
    </source>
</evidence>
<dbReference type="AlphaFoldDB" id="A0A5C4UQA8"/>
<dbReference type="Pfam" id="PF00890">
    <property type="entry name" value="FAD_binding_2"/>
    <property type="match status" value="1"/>
</dbReference>
<evidence type="ECO:0000256" key="3">
    <source>
        <dbReference type="ARBA" id="ARBA00022630"/>
    </source>
</evidence>
<gene>
    <name evidence="8" type="ORF">FH715_25935</name>
</gene>
<evidence type="ECO:0000256" key="5">
    <source>
        <dbReference type="ARBA" id="ARBA00023002"/>
    </source>
</evidence>
<feature type="domain" description="FAD-dependent oxidoreductase 2 FAD-binding" evidence="7">
    <location>
        <begin position="219"/>
        <end position="271"/>
    </location>
</feature>
<comment type="caution">
    <text evidence="8">The sequence shown here is derived from an EMBL/GenBank/DDBJ whole genome shotgun (WGS) entry which is preliminary data.</text>
</comment>
<dbReference type="Gene3D" id="3.50.50.60">
    <property type="entry name" value="FAD/NAD(P)-binding domain"/>
    <property type="match status" value="1"/>
</dbReference>
<dbReference type="Proteomes" id="UP000311713">
    <property type="component" value="Unassembled WGS sequence"/>
</dbReference>
<keyword evidence="3" id="KW-0285">Flavoprotein</keyword>
<feature type="region of interest" description="Disordered" evidence="6">
    <location>
        <begin position="505"/>
        <end position="532"/>
    </location>
</feature>
<feature type="compositionally biased region" description="Low complexity" evidence="6">
    <location>
        <begin position="507"/>
        <end position="516"/>
    </location>
</feature>
<dbReference type="PANTHER" id="PTHR42784">
    <property type="entry name" value="PYRANOSE 2-OXIDASE"/>
    <property type="match status" value="1"/>
</dbReference>
<evidence type="ECO:0000256" key="2">
    <source>
        <dbReference type="ARBA" id="ARBA00010790"/>
    </source>
</evidence>
<dbReference type="SUPFAM" id="SSF51905">
    <property type="entry name" value="FAD/NAD(P)-binding domain"/>
    <property type="match status" value="1"/>
</dbReference>
<comment type="similarity">
    <text evidence="2">Belongs to the GMC oxidoreductase family.</text>
</comment>
<dbReference type="PANTHER" id="PTHR42784:SF1">
    <property type="entry name" value="PYRANOSE 2-OXIDASE"/>
    <property type="match status" value="1"/>
</dbReference>
<dbReference type="EMBL" id="VDGT01000027">
    <property type="protein sequence ID" value="TNM25861.1"/>
    <property type="molecule type" value="Genomic_DNA"/>
</dbReference>
<keyword evidence="5" id="KW-0560">Oxidoreductase</keyword>
<name>A0A5C4UQA8_9ACTN</name>
<dbReference type="InterPro" id="IPR003953">
    <property type="entry name" value="FAD-dep_OxRdtase_2_FAD-bd"/>
</dbReference>
<evidence type="ECO:0000256" key="4">
    <source>
        <dbReference type="ARBA" id="ARBA00022827"/>
    </source>
</evidence>
<accession>A0A5C4UQA8</accession>
<reference evidence="8 9" key="1">
    <citation type="submission" date="2019-06" db="EMBL/GenBank/DDBJ databases">
        <title>Draft genome of Streptomyces sedi sp. JCM16909.</title>
        <authorList>
            <person name="Klykleung N."/>
            <person name="Tanasupawat S."/>
            <person name="Kudo T."/>
            <person name="Yuki M."/>
            <person name="Ohkuma M."/>
        </authorList>
    </citation>
    <scope>NUCLEOTIDE SEQUENCE [LARGE SCALE GENOMIC DNA]</scope>
    <source>
        <strain evidence="8 9">JCM 16909</strain>
    </source>
</reference>
<keyword evidence="9" id="KW-1185">Reference proteome</keyword>
<protein>
    <submittedName>
        <fullName evidence="8">GMC family oxidoreductase</fullName>
    </submittedName>
</protein>
<evidence type="ECO:0000313" key="9">
    <source>
        <dbReference type="Proteomes" id="UP000311713"/>
    </source>
</evidence>
<dbReference type="InterPro" id="IPR036188">
    <property type="entry name" value="FAD/NAD-bd_sf"/>
</dbReference>
<evidence type="ECO:0000256" key="1">
    <source>
        <dbReference type="ARBA" id="ARBA00001974"/>
    </source>
</evidence>
<dbReference type="InterPro" id="IPR051473">
    <property type="entry name" value="P2Ox-like"/>
</dbReference>
<comment type="cofactor">
    <cofactor evidence="1">
        <name>FAD</name>
        <dbReference type="ChEBI" id="CHEBI:57692"/>
    </cofactor>
</comment>
<organism evidence="8 9">
    <name type="scientific">Streptomyces sedi</name>
    <dbReference type="NCBI Taxonomy" id="555059"/>
    <lineage>
        <taxon>Bacteria</taxon>
        <taxon>Bacillati</taxon>
        <taxon>Actinomycetota</taxon>
        <taxon>Actinomycetes</taxon>
        <taxon>Kitasatosporales</taxon>
        <taxon>Streptomycetaceae</taxon>
        <taxon>Streptomyces</taxon>
    </lineage>
</organism>
<dbReference type="GO" id="GO:0016491">
    <property type="term" value="F:oxidoreductase activity"/>
    <property type="evidence" value="ECO:0007669"/>
    <property type="project" value="UniProtKB-KW"/>
</dbReference>
<sequence>MSSNSPPHPGGAPGPRSVEYRTAVVGAGLVGIEVANRLAAAGDGPTLVIEAGQGEELRHANIVHAPETATRMWLEPQNDSAFIRPWSTLNPPHYAGASGVRQRLGGRSLYWYGVVLPIEDWALDDPHWPAAVVSDLRVSWCDGPSLYERTTDRLRRWAERDEVDSAPVELPSDARLGPFALRATPLARRTYPHGRWRAYSPLDEWRDPTSGRWHGAPEGVELLTGTRVLGVLLRDGRCRGVRVRSEGGAQAEIVADRVILCAGTMENSRLALQALTASGRTTTRLPGLRDHMVQGLLWRWEGEAARRLLRALPSGSYYEPHGPPVRSNLLVDVHAPEPNGAVLVEVRAMGEQHDQGTSFVEGEPRGDQPWSLRVHSEPSAADEEVLAHQRELLRRCHRELCTVAGVAPHPLRFADYGHPDPGNRVLLPEFRQGTAPGEPITWSNQLGTEDHEGGTLPIGGLLDEEQGFRDIPALYAAGPATFPRPGAANPSLTTFALAHRLAHHLAGRPSPGSRTGPGHDGVNRAVQKEAQP</sequence>
<proteinExistence type="inferred from homology"/>
<evidence type="ECO:0000256" key="6">
    <source>
        <dbReference type="SAM" id="MobiDB-lite"/>
    </source>
</evidence>
<evidence type="ECO:0000259" key="7">
    <source>
        <dbReference type="Pfam" id="PF00890"/>
    </source>
</evidence>
<keyword evidence="4" id="KW-0274">FAD</keyword>
<dbReference type="RefSeq" id="WP_139649558.1">
    <property type="nucleotide sequence ID" value="NZ_BAAAZS010000035.1"/>
</dbReference>
<dbReference type="OrthoDB" id="5821654at2"/>